<dbReference type="EMBL" id="JAEUAX010000004">
    <property type="protein sequence ID" value="MBW9109813.1"/>
    <property type="molecule type" value="Genomic_DNA"/>
</dbReference>
<accession>A0ABS7HZZ5</accession>
<keyword evidence="3" id="KW-1185">Reference proteome</keyword>
<dbReference type="Pfam" id="PF01370">
    <property type="entry name" value="Epimerase"/>
    <property type="match status" value="1"/>
</dbReference>
<organism evidence="2 3">
    <name type="scientific">Microbacterium ureisolvens</name>
    <dbReference type="NCBI Taxonomy" id="2781186"/>
    <lineage>
        <taxon>Bacteria</taxon>
        <taxon>Bacillati</taxon>
        <taxon>Actinomycetota</taxon>
        <taxon>Actinomycetes</taxon>
        <taxon>Micrococcales</taxon>
        <taxon>Microbacteriaceae</taxon>
        <taxon>Microbacterium</taxon>
    </lineage>
</organism>
<dbReference type="SUPFAM" id="SSF51735">
    <property type="entry name" value="NAD(P)-binding Rossmann-fold domains"/>
    <property type="match status" value="1"/>
</dbReference>
<evidence type="ECO:0000259" key="1">
    <source>
        <dbReference type="Pfam" id="PF01370"/>
    </source>
</evidence>
<feature type="domain" description="NAD-dependent epimerase/dehydratase" evidence="1">
    <location>
        <begin position="88"/>
        <end position="199"/>
    </location>
</feature>
<proteinExistence type="predicted"/>
<dbReference type="Gene3D" id="3.40.50.720">
    <property type="entry name" value="NAD(P)-binding Rossmann-like Domain"/>
    <property type="match status" value="1"/>
</dbReference>
<name>A0ABS7HZZ5_9MICO</name>
<evidence type="ECO:0000313" key="2">
    <source>
        <dbReference type="EMBL" id="MBW9109813.1"/>
    </source>
</evidence>
<comment type="caution">
    <text evidence="2">The sequence shown here is derived from an EMBL/GenBank/DDBJ whole genome shotgun (WGS) entry which is preliminary data.</text>
</comment>
<dbReference type="Proteomes" id="UP000777440">
    <property type="component" value="Unassembled WGS sequence"/>
</dbReference>
<gene>
    <name evidence="2" type="ORF">JNB61_08520</name>
</gene>
<dbReference type="InterPro" id="IPR001509">
    <property type="entry name" value="Epimerase_deHydtase"/>
</dbReference>
<dbReference type="RefSeq" id="WP_220339352.1">
    <property type="nucleotide sequence ID" value="NZ_JAEUAX010000004.1"/>
</dbReference>
<dbReference type="InterPro" id="IPR036291">
    <property type="entry name" value="NAD(P)-bd_dom_sf"/>
</dbReference>
<reference evidence="2 3" key="1">
    <citation type="journal article" date="2021" name="MBio">
        <title>Poor Competitiveness of Bradyrhizobium in Pigeon Pea Root Colonization in Indian Soils.</title>
        <authorList>
            <person name="Chalasani D."/>
            <person name="Basu A."/>
            <person name="Pullabhotla S.V.S.R.N."/>
            <person name="Jorrin B."/>
            <person name="Neal A.L."/>
            <person name="Poole P.S."/>
            <person name="Podile A.R."/>
            <person name="Tkacz A."/>
        </authorList>
    </citation>
    <scope>NUCLEOTIDE SEQUENCE [LARGE SCALE GENOMIC DNA]</scope>
    <source>
        <strain evidence="2 3">HU12</strain>
    </source>
</reference>
<sequence length="330" mass="36032">MTDVLVLGGTGWLSGRIAERWADAGAAVTCLARGGRDAPYGTTLVVADRDDPDAYDEVRRRDWDAIVDVSSNPDHVGAAVAALGERTRHWTYISSASVYAADDVPGADETADLLTPAGPDEDEDYGRAKVRAEASVRSALGFRAAIVRPGLIVGPGDPTDRFGYWVGRFALAGADDVLVPDTAERGAQVIDVDDLAEFVQSVGRERWTGVVNAVGDPLTLDRLFAEARELARHTGFLVAANDDWLQRHEVAYWMGPRSLPLWLPADMRGFWTRSNSTYRLLGGRLRPLRETLDRTLADERERGLERGRRAGLTRADELALLSLLGRPRAV</sequence>
<protein>
    <submittedName>
        <fullName evidence="2">NAD-dependent epimerase/dehydratase family protein</fullName>
    </submittedName>
</protein>
<dbReference type="PANTHER" id="PTHR48079">
    <property type="entry name" value="PROTEIN YEEZ"/>
    <property type="match status" value="1"/>
</dbReference>
<evidence type="ECO:0000313" key="3">
    <source>
        <dbReference type="Proteomes" id="UP000777440"/>
    </source>
</evidence>
<dbReference type="InterPro" id="IPR051783">
    <property type="entry name" value="NAD(P)-dependent_oxidoreduct"/>
</dbReference>
<dbReference type="PANTHER" id="PTHR48079:SF6">
    <property type="entry name" value="NAD(P)-BINDING DOMAIN-CONTAINING PROTEIN-RELATED"/>
    <property type="match status" value="1"/>
</dbReference>